<evidence type="ECO:0000313" key="6">
    <source>
        <dbReference type="EMBL" id="VDN95504.1"/>
    </source>
</evidence>
<dbReference type="STRING" id="6280.A0A0N4TZC1"/>
<evidence type="ECO:0000313" key="8">
    <source>
        <dbReference type="WBParaSite" id="BPAG_0001439101-mRNA-1"/>
    </source>
</evidence>
<evidence type="ECO:0000313" key="7">
    <source>
        <dbReference type="Proteomes" id="UP000278627"/>
    </source>
</evidence>
<gene>
    <name evidence="6" type="ORF">BPAG_LOCUS14319</name>
</gene>
<evidence type="ECO:0000256" key="3">
    <source>
        <dbReference type="ARBA" id="ARBA00023157"/>
    </source>
</evidence>
<sequence>MQLNHTNYSLFLSFLFPEICNENEEFSHCPEFTRQCEASCDWTRFPETIPNCPHTCGTPKCICKEGFVRSANDNNTCVPFHICSDETEIECPINSTWAKCGIACEPTCENMYDTSPCPAICDQPACTCADNYVRHKGNCIFWGDCPNLEQHFASDLSTSSKKTSAMSESIATEMKFNHANIDQLEITTVTPIVTLATTKTLIGSLTCGINETISECGRACEISCNNVYSREKCTRCYRPACACIHGYARIDDRCIYWADCPRENHRLSYHHDRQPNHSSILRSLKTSMTNGAEYLSNGTDLINSSLKLSNRNGNEIHQLNLADTTAIIDDTNVELQNISNPKFTHLLESGVVGDVCYGDWRWPPGCRDCDYRISWNYLDDT</sequence>
<name>A0A0N4TZC1_BRUPA</name>
<dbReference type="InterPro" id="IPR002919">
    <property type="entry name" value="TIL_dom"/>
</dbReference>
<dbReference type="PANTHER" id="PTHR23259">
    <property type="entry name" value="RIDDLE"/>
    <property type="match status" value="1"/>
</dbReference>
<dbReference type="Pfam" id="PF01826">
    <property type="entry name" value="TIL"/>
    <property type="match status" value="3"/>
</dbReference>
<protein>
    <submittedName>
        <fullName evidence="8">ShKT domain-containing protein</fullName>
    </submittedName>
</protein>
<accession>A0A0N4TZC1</accession>
<evidence type="ECO:0000259" key="5">
    <source>
        <dbReference type="PROSITE" id="PS51670"/>
    </source>
</evidence>
<evidence type="ECO:0000256" key="4">
    <source>
        <dbReference type="PROSITE-ProRule" id="PRU01005"/>
    </source>
</evidence>
<feature type="domain" description="ShKT" evidence="5">
    <location>
        <begin position="20"/>
        <end position="61"/>
    </location>
</feature>
<dbReference type="GO" id="GO:0004867">
    <property type="term" value="F:serine-type endopeptidase inhibitor activity"/>
    <property type="evidence" value="ECO:0007669"/>
    <property type="project" value="UniProtKB-KW"/>
</dbReference>
<dbReference type="PROSITE" id="PS51670">
    <property type="entry name" value="SHKT"/>
    <property type="match status" value="1"/>
</dbReference>
<dbReference type="EMBL" id="UZAD01013605">
    <property type="protein sequence ID" value="VDN95504.1"/>
    <property type="molecule type" value="Genomic_DNA"/>
</dbReference>
<dbReference type="AlphaFoldDB" id="A0A0N4TZC1"/>
<comment type="caution">
    <text evidence="4">Lacks conserved residue(s) required for the propagation of feature annotation.</text>
</comment>
<dbReference type="CDD" id="cd19941">
    <property type="entry name" value="TIL"/>
    <property type="match status" value="3"/>
</dbReference>
<dbReference type="InterPro" id="IPR003582">
    <property type="entry name" value="ShKT_dom"/>
</dbReference>
<evidence type="ECO:0000256" key="1">
    <source>
        <dbReference type="ARBA" id="ARBA00022690"/>
    </source>
</evidence>
<reference evidence="8" key="1">
    <citation type="submission" date="2017-02" db="UniProtKB">
        <authorList>
            <consortium name="WormBaseParasite"/>
        </authorList>
    </citation>
    <scope>IDENTIFICATION</scope>
</reference>
<dbReference type="Gene3D" id="2.10.25.10">
    <property type="entry name" value="Laminin"/>
    <property type="match status" value="3"/>
</dbReference>
<dbReference type="InterPro" id="IPR051368">
    <property type="entry name" value="SerProtInhib-TIL_Domain"/>
</dbReference>
<organism evidence="8">
    <name type="scientific">Brugia pahangi</name>
    <name type="common">Filarial nematode worm</name>
    <dbReference type="NCBI Taxonomy" id="6280"/>
    <lineage>
        <taxon>Eukaryota</taxon>
        <taxon>Metazoa</taxon>
        <taxon>Ecdysozoa</taxon>
        <taxon>Nematoda</taxon>
        <taxon>Chromadorea</taxon>
        <taxon>Rhabditida</taxon>
        <taxon>Spirurina</taxon>
        <taxon>Spiruromorpha</taxon>
        <taxon>Filarioidea</taxon>
        <taxon>Onchocercidae</taxon>
        <taxon>Brugia</taxon>
    </lineage>
</organism>
<dbReference type="PANTHER" id="PTHR23259:SF70">
    <property type="entry name" value="ACCESSORY GLAND PROTEIN ACP62F-RELATED"/>
    <property type="match status" value="1"/>
</dbReference>
<dbReference type="InterPro" id="IPR036084">
    <property type="entry name" value="Ser_inhib-like_sf"/>
</dbReference>
<dbReference type="Proteomes" id="UP000278627">
    <property type="component" value="Unassembled WGS sequence"/>
</dbReference>
<dbReference type="WBParaSite" id="BPAG_0001439101-mRNA-1">
    <property type="protein sequence ID" value="BPAG_0001439101-mRNA-1"/>
    <property type="gene ID" value="BPAG_0001439101"/>
</dbReference>
<keyword evidence="3" id="KW-1015">Disulfide bond</keyword>
<dbReference type="SUPFAM" id="SSF57567">
    <property type="entry name" value="Serine protease inhibitors"/>
    <property type="match status" value="3"/>
</dbReference>
<proteinExistence type="predicted"/>
<evidence type="ECO:0000256" key="2">
    <source>
        <dbReference type="ARBA" id="ARBA00022900"/>
    </source>
</evidence>
<keyword evidence="2" id="KW-0722">Serine protease inhibitor</keyword>
<reference evidence="6 7" key="2">
    <citation type="submission" date="2018-11" db="EMBL/GenBank/DDBJ databases">
        <authorList>
            <consortium name="Pathogen Informatics"/>
        </authorList>
    </citation>
    <scope>NUCLEOTIDE SEQUENCE [LARGE SCALE GENOMIC DNA]</scope>
</reference>
<keyword evidence="7" id="KW-1185">Reference proteome</keyword>
<keyword evidence="1" id="KW-0646">Protease inhibitor</keyword>